<evidence type="ECO:0000313" key="3">
    <source>
        <dbReference type="EMBL" id="KAJ4796656.1"/>
    </source>
</evidence>
<dbReference type="PANTHER" id="PTHR47074:SF11">
    <property type="entry name" value="REVERSE TRANSCRIPTASE-LIKE PROTEIN"/>
    <property type="match status" value="1"/>
</dbReference>
<dbReference type="SUPFAM" id="SSF53098">
    <property type="entry name" value="Ribonuclease H-like"/>
    <property type="match status" value="1"/>
</dbReference>
<dbReference type="AlphaFoldDB" id="A0AAV8FYX7"/>
<reference evidence="3" key="1">
    <citation type="submission" date="2022-08" db="EMBL/GenBank/DDBJ databases">
        <authorList>
            <person name="Marques A."/>
        </authorList>
    </citation>
    <scope>NUCLEOTIDE SEQUENCE</scope>
    <source>
        <strain evidence="3">RhyPub2mFocal</strain>
        <tissue evidence="3">Leaves</tissue>
    </source>
</reference>
<organism evidence="3 4">
    <name type="scientific">Rhynchospora pubera</name>
    <dbReference type="NCBI Taxonomy" id="906938"/>
    <lineage>
        <taxon>Eukaryota</taxon>
        <taxon>Viridiplantae</taxon>
        <taxon>Streptophyta</taxon>
        <taxon>Embryophyta</taxon>
        <taxon>Tracheophyta</taxon>
        <taxon>Spermatophyta</taxon>
        <taxon>Magnoliopsida</taxon>
        <taxon>Liliopsida</taxon>
        <taxon>Poales</taxon>
        <taxon>Cyperaceae</taxon>
        <taxon>Cyperoideae</taxon>
        <taxon>Rhynchosporeae</taxon>
        <taxon>Rhynchospora</taxon>
    </lineage>
</organism>
<protein>
    <submittedName>
        <fullName evidence="3">Ribonuclease H-like superfamily protein</fullName>
    </submittedName>
</protein>
<gene>
    <name evidence="3" type="ORF">LUZ62_047902</name>
</gene>
<dbReference type="Pfam" id="PF13456">
    <property type="entry name" value="RVT_3"/>
    <property type="match status" value="1"/>
</dbReference>
<comment type="caution">
    <text evidence="3">The sequence shown here is derived from an EMBL/GenBank/DDBJ whole genome shotgun (WGS) entry which is preliminary data.</text>
</comment>
<dbReference type="PANTHER" id="PTHR47074">
    <property type="entry name" value="BNAC02G40300D PROTEIN"/>
    <property type="match status" value="1"/>
</dbReference>
<dbReference type="Proteomes" id="UP001140206">
    <property type="component" value="Chromosome 2"/>
</dbReference>
<accession>A0AAV8FYX7</accession>
<name>A0AAV8FYX7_9POAL</name>
<dbReference type="InterPro" id="IPR052929">
    <property type="entry name" value="RNase_H-like_EbsB-rel"/>
</dbReference>
<dbReference type="GO" id="GO:0003676">
    <property type="term" value="F:nucleic acid binding"/>
    <property type="evidence" value="ECO:0007669"/>
    <property type="project" value="InterPro"/>
</dbReference>
<dbReference type="InterPro" id="IPR026960">
    <property type="entry name" value="RVT-Znf"/>
</dbReference>
<dbReference type="Gene3D" id="3.30.420.10">
    <property type="entry name" value="Ribonuclease H-like superfamily/Ribonuclease H"/>
    <property type="match status" value="1"/>
</dbReference>
<dbReference type="Pfam" id="PF13966">
    <property type="entry name" value="zf-RVT"/>
    <property type="match status" value="1"/>
</dbReference>
<keyword evidence="4" id="KW-1185">Reference proteome</keyword>
<sequence>MTREIYRLIWHSKGVIPRARVFLWKALKEALPVDDLFSARLSRQSNGCAICGAQRETVVHVLFKCPVATQVWACSDFGLRTDNLPETVQEVMSFFMTQLDCQQMSKMFSIMWQVWKDRCKQCFQGKKTTPLRTVAAASVSLFYQQAAEKQFSKSKPEQVGPAVSTRYTCWIDASWVNSESQGTGMALLIFDKQVLIHYCLSTGTATSPFHAELLAFNKALQVIMDLNILECTIHTDCLELTNVMNDVTNVSEVQWQSFHDVVDIKLLWDRHRKERDWLCSHVSRELNSLADSMAKHARAWNIDCTGCTFPTFKGM</sequence>
<dbReference type="InterPro" id="IPR012337">
    <property type="entry name" value="RNaseH-like_sf"/>
</dbReference>
<evidence type="ECO:0000259" key="2">
    <source>
        <dbReference type="Pfam" id="PF13966"/>
    </source>
</evidence>
<evidence type="ECO:0000313" key="4">
    <source>
        <dbReference type="Proteomes" id="UP001140206"/>
    </source>
</evidence>
<evidence type="ECO:0000259" key="1">
    <source>
        <dbReference type="Pfam" id="PF13456"/>
    </source>
</evidence>
<dbReference type="EMBL" id="JAMFTS010000002">
    <property type="protein sequence ID" value="KAJ4796656.1"/>
    <property type="molecule type" value="Genomic_DNA"/>
</dbReference>
<feature type="domain" description="RNase H type-1" evidence="1">
    <location>
        <begin position="172"/>
        <end position="297"/>
    </location>
</feature>
<feature type="domain" description="Reverse transcriptase zinc-binding" evidence="2">
    <location>
        <begin position="4"/>
        <end position="72"/>
    </location>
</feature>
<dbReference type="CDD" id="cd06222">
    <property type="entry name" value="RNase_H_like"/>
    <property type="match status" value="1"/>
</dbReference>
<dbReference type="InterPro" id="IPR044730">
    <property type="entry name" value="RNase_H-like_dom_plant"/>
</dbReference>
<dbReference type="InterPro" id="IPR036397">
    <property type="entry name" value="RNaseH_sf"/>
</dbReference>
<dbReference type="InterPro" id="IPR002156">
    <property type="entry name" value="RNaseH_domain"/>
</dbReference>
<dbReference type="GO" id="GO:0004523">
    <property type="term" value="F:RNA-DNA hybrid ribonuclease activity"/>
    <property type="evidence" value="ECO:0007669"/>
    <property type="project" value="InterPro"/>
</dbReference>
<proteinExistence type="predicted"/>